<evidence type="ECO:0000256" key="1">
    <source>
        <dbReference type="SAM" id="MobiDB-lite"/>
    </source>
</evidence>
<organism evidence="2 3">
    <name type="scientific">Portunus trituberculatus</name>
    <name type="common">Swimming crab</name>
    <name type="synonym">Neptunus trituberculatus</name>
    <dbReference type="NCBI Taxonomy" id="210409"/>
    <lineage>
        <taxon>Eukaryota</taxon>
        <taxon>Metazoa</taxon>
        <taxon>Ecdysozoa</taxon>
        <taxon>Arthropoda</taxon>
        <taxon>Crustacea</taxon>
        <taxon>Multicrustacea</taxon>
        <taxon>Malacostraca</taxon>
        <taxon>Eumalacostraca</taxon>
        <taxon>Eucarida</taxon>
        <taxon>Decapoda</taxon>
        <taxon>Pleocyemata</taxon>
        <taxon>Brachyura</taxon>
        <taxon>Eubrachyura</taxon>
        <taxon>Portunoidea</taxon>
        <taxon>Portunidae</taxon>
        <taxon>Portuninae</taxon>
        <taxon>Portunus</taxon>
    </lineage>
</organism>
<sequence length="64" mass="7137">MDYSAETKGFFSALNLFHYRPQSGFLCSLVIAKSTRRHKTSAADSQTLLEDEQTSPLTHSDTAQ</sequence>
<comment type="caution">
    <text evidence="2">The sequence shown here is derived from an EMBL/GenBank/DDBJ whole genome shotgun (WGS) entry which is preliminary data.</text>
</comment>
<name>A0A5B7DH89_PORTR</name>
<keyword evidence="3" id="KW-1185">Reference proteome</keyword>
<protein>
    <submittedName>
        <fullName evidence="2">Uncharacterized protein</fullName>
    </submittedName>
</protein>
<dbReference type="AlphaFoldDB" id="A0A5B7DH89"/>
<evidence type="ECO:0000313" key="2">
    <source>
        <dbReference type="EMBL" id="MPC20718.1"/>
    </source>
</evidence>
<proteinExistence type="predicted"/>
<feature type="compositionally biased region" description="Polar residues" evidence="1">
    <location>
        <begin position="42"/>
        <end position="64"/>
    </location>
</feature>
<evidence type="ECO:0000313" key="3">
    <source>
        <dbReference type="Proteomes" id="UP000324222"/>
    </source>
</evidence>
<reference evidence="2 3" key="1">
    <citation type="submission" date="2019-05" db="EMBL/GenBank/DDBJ databases">
        <title>Another draft genome of Portunus trituberculatus and its Hox gene families provides insights of decapod evolution.</title>
        <authorList>
            <person name="Jeong J.-H."/>
            <person name="Song I."/>
            <person name="Kim S."/>
            <person name="Choi T."/>
            <person name="Kim D."/>
            <person name="Ryu S."/>
            <person name="Kim W."/>
        </authorList>
    </citation>
    <scope>NUCLEOTIDE SEQUENCE [LARGE SCALE GENOMIC DNA]</scope>
    <source>
        <tissue evidence="2">Muscle</tissue>
    </source>
</reference>
<dbReference type="EMBL" id="VSRR010000902">
    <property type="protein sequence ID" value="MPC20718.1"/>
    <property type="molecule type" value="Genomic_DNA"/>
</dbReference>
<accession>A0A5B7DH89</accession>
<gene>
    <name evidence="2" type="ORF">E2C01_013672</name>
</gene>
<dbReference type="Proteomes" id="UP000324222">
    <property type="component" value="Unassembled WGS sequence"/>
</dbReference>
<feature type="region of interest" description="Disordered" evidence="1">
    <location>
        <begin position="39"/>
        <end position="64"/>
    </location>
</feature>